<dbReference type="Pfam" id="PF13675">
    <property type="entry name" value="PilJ"/>
    <property type="match status" value="1"/>
</dbReference>
<feature type="transmembrane region" description="Helical" evidence="5">
    <location>
        <begin position="12"/>
        <end position="34"/>
    </location>
</feature>
<dbReference type="RefSeq" id="WP_168552797.1">
    <property type="nucleotide sequence ID" value="NZ_JAAWWL010000002.1"/>
</dbReference>
<sequence length="177" mass="21000">MMLKLPNLFKKGIRAYVLFVVSIIVLTIAIQSMIQNSLNKQRSAALLVNLAGRQRMLSQRLVNELYSCRYHDCDYAELNLSLNKLVQMNTFLQEGNENLSIDPLDEEEIKVNFRKLEPHLKWMKTRLGAFENIENVPFDDMRYHVDQFLIIMDDIVFQFQEKSEEDFRSRWALRIMH</sequence>
<dbReference type="Proteomes" id="UP000718451">
    <property type="component" value="Unassembled WGS sequence"/>
</dbReference>
<protein>
    <recommendedName>
        <fullName evidence="6">NarX-like N-terminal domain-containing protein</fullName>
    </recommendedName>
</protein>
<evidence type="ECO:0000256" key="3">
    <source>
        <dbReference type="ARBA" id="ARBA00022989"/>
    </source>
</evidence>
<dbReference type="InterPro" id="IPR029095">
    <property type="entry name" value="NarX-like_N"/>
</dbReference>
<dbReference type="InterPro" id="IPR042295">
    <property type="entry name" value="NarX-like_N_sf"/>
</dbReference>
<feature type="domain" description="NarX-like N-terminal" evidence="6">
    <location>
        <begin position="38"/>
        <end position="129"/>
    </location>
</feature>
<reference evidence="7 8" key="1">
    <citation type="submission" date="2020-04" db="EMBL/GenBank/DDBJ databases">
        <authorList>
            <person name="Yoon J."/>
        </authorList>
    </citation>
    <scope>NUCLEOTIDE SEQUENCE [LARGE SCALE GENOMIC DNA]</scope>
    <source>
        <strain evidence="7 8">DJ-13</strain>
    </source>
</reference>
<evidence type="ECO:0000256" key="1">
    <source>
        <dbReference type="ARBA" id="ARBA00004141"/>
    </source>
</evidence>
<evidence type="ECO:0000256" key="2">
    <source>
        <dbReference type="ARBA" id="ARBA00022692"/>
    </source>
</evidence>
<comment type="caution">
    <text evidence="7">The sequence shown here is derived from an EMBL/GenBank/DDBJ whole genome shotgun (WGS) entry which is preliminary data.</text>
</comment>
<keyword evidence="4 5" id="KW-0472">Membrane</keyword>
<dbReference type="Gene3D" id="1.20.120.960">
    <property type="entry name" value="Histidine kinase NarX, sensor domain"/>
    <property type="match status" value="1"/>
</dbReference>
<comment type="subcellular location">
    <subcellularLocation>
        <location evidence="1">Membrane</location>
        <topology evidence="1">Multi-pass membrane protein</topology>
    </subcellularLocation>
</comment>
<evidence type="ECO:0000256" key="4">
    <source>
        <dbReference type="ARBA" id="ARBA00023136"/>
    </source>
</evidence>
<name>A0ABX1GRN4_9FLAO</name>
<keyword evidence="2 5" id="KW-0812">Transmembrane</keyword>
<keyword evidence="3 5" id="KW-1133">Transmembrane helix</keyword>
<keyword evidence="8" id="KW-1185">Reference proteome</keyword>
<evidence type="ECO:0000313" key="8">
    <source>
        <dbReference type="Proteomes" id="UP000718451"/>
    </source>
</evidence>
<evidence type="ECO:0000256" key="5">
    <source>
        <dbReference type="SAM" id="Phobius"/>
    </source>
</evidence>
<organism evidence="7 8">
    <name type="scientific">Croceivirga thetidis</name>
    <dbReference type="NCBI Taxonomy" id="2721623"/>
    <lineage>
        <taxon>Bacteria</taxon>
        <taxon>Pseudomonadati</taxon>
        <taxon>Bacteroidota</taxon>
        <taxon>Flavobacteriia</taxon>
        <taxon>Flavobacteriales</taxon>
        <taxon>Flavobacteriaceae</taxon>
        <taxon>Croceivirga</taxon>
    </lineage>
</organism>
<evidence type="ECO:0000313" key="7">
    <source>
        <dbReference type="EMBL" id="NKI32608.1"/>
    </source>
</evidence>
<evidence type="ECO:0000259" key="6">
    <source>
        <dbReference type="Pfam" id="PF13675"/>
    </source>
</evidence>
<dbReference type="EMBL" id="JAAWWL010000002">
    <property type="protein sequence ID" value="NKI32608.1"/>
    <property type="molecule type" value="Genomic_DNA"/>
</dbReference>
<accession>A0ABX1GRN4</accession>
<gene>
    <name evidence="7" type="ORF">HCU67_11690</name>
</gene>
<proteinExistence type="predicted"/>